<dbReference type="KEGG" id="amr:AM1_3731"/>
<feature type="binding site" evidence="4">
    <location>
        <position position="151"/>
    </location>
    <ligand>
        <name>Zn(2+)</name>
        <dbReference type="ChEBI" id="CHEBI:29105"/>
    </ligand>
</feature>
<evidence type="ECO:0000256" key="3">
    <source>
        <dbReference type="ARBA" id="ARBA00023027"/>
    </source>
</evidence>
<dbReference type="Pfam" id="PF02146">
    <property type="entry name" value="SIR2"/>
    <property type="match status" value="1"/>
</dbReference>
<keyword evidence="2" id="KW-0808">Transferase</keyword>
<dbReference type="InterPro" id="IPR026590">
    <property type="entry name" value="Ssirtuin_cat_dom"/>
</dbReference>
<accession>B0C4H8</accession>
<dbReference type="Proteomes" id="UP000000268">
    <property type="component" value="Chromosome"/>
</dbReference>
<evidence type="ECO:0000313" key="6">
    <source>
        <dbReference type="EMBL" id="ABW28721.1"/>
    </source>
</evidence>
<proteinExistence type="predicted"/>
<dbReference type="EMBL" id="CP000828">
    <property type="protein sequence ID" value="ABW28721.1"/>
    <property type="molecule type" value="Genomic_DNA"/>
</dbReference>
<dbReference type="InterPro" id="IPR050134">
    <property type="entry name" value="NAD-dep_sirtuin_deacylases"/>
</dbReference>
<name>B0C4H8_ACAM1</name>
<feature type="binding site" evidence="4">
    <location>
        <position position="148"/>
    </location>
    <ligand>
        <name>Zn(2+)</name>
        <dbReference type="ChEBI" id="CHEBI:29105"/>
    </ligand>
</feature>
<dbReference type="eggNOG" id="COG0846">
    <property type="taxonomic scope" value="Bacteria"/>
</dbReference>
<dbReference type="GO" id="GO:0046872">
    <property type="term" value="F:metal ion binding"/>
    <property type="evidence" value="ECO:0007669"/>
    <property type="project" value="UniProtKB-KW"/>
</dbReference>
<dbReference type="RefSeq" id="WP_012164100.1">
    <property type="nucleotide sequence ID" value="NC_009925.1"/>
</dbReference>
<evidence type="ECO:0000313" key="7">
    <source>
        <dbReference type="Proteomes" id="UP000000268"/>
    </source>
</evidence>
<feature type="active site" description="Proton acceptor" evidence="4">
    <location>
        <position position="117"/>
    </location>
</feature>
<dbReference type="PANTHER" id="PTHR11085">
    <property type="entry name" value="NAD-DEPENDENT PROTEIN DEACYLASE SIRTUIN-5, MITOCHONDRIAL-RELATED"/>
    <property type="match status" value="1"/>
</dbReference>
<dbReference type="STRING" id="329726.AM1_3731"/>
<feature type="domain" description="Deacetylase sirtuin-type" evidence="5">
    <location>
        <begin position="1"/>
        <end position="242"/>
    </location>
</feature>
<dbReference type="AlphaFoldDB" id="B0C4H8"/>
<dbReference type="HOGENOM" id="CLU_023643_3_1_3"/>
<evidence type="ECO:0000256" key="1">
    <source>
        <dbReference type="ARBA" id="ARBA00012928"/>
    </source>
</evidence>
<sequence length="242" mass="25866">MPLTELNLAAYSRIVILTGAGISVASGIRPFRGPNGVWNEISADQLNAEAGQNNPGFIWQTLGAMRKVVASAAPNAAHQALADLEQNLTPSQQFTLITQNIDGLHQRAGSQNVVELHGSLLETRCSNSACDAPVFADQATHADQMPQCSVCHAHQLPNVVLFEEPIPLDASWQSKKALRDCDLFLAIGTSGTVQPAASFVRSADYVGAHTILINLEAPSEPNPYFHEVIVGAAEEILPTLLK</sequence>
<dbReference type="EC" id="2.3.1.286" evidence="1"/>
<protein>
    <recommendedName>
        <fullName evidence="1">protein acetyllysine N-acetyltransferase</fullName>
        <ecNumber evidence="1">2.3.1.286</ecNumber>
    </recommendedName>
</protein>
<dbReference type="InterPro" id="IPR029035">
    <property type="entry name" value="DHS-like_NAD/FAD-binding_dom"/>
</dbReference>
<dbReference type="InterPro" id="IPR003000">
    <property type="entry name" value="Sirtuin"/>
</dbReference>
<dbReference type="PANTHER" id="PTHR11085:SF4">
    <property type="entry name" value="NAD-DEPENDENT PROTEIN DEACYLASE"/>
    <property type="match status" value="1"/>
</dbReference>
<dbReference type="PROSITE" id="PS50305">
    <property type="entry name" value="SIRTUIN"/>
    <property type="match status" value="1"/>
</dbReference>
<evidence type="ECO:0000259" key="5">
    <source>
        <dbReference type="PROSITE" id="PS50305"/>
    </source>
</evidence>
<gene>
    <name evidence="6" type="ordered locus">AM1_3731</name>
</gene>
<dbReference type="GO" id="GO:0017136">
    <property type="term" value="F:histone deacetylase activity, NAD-dependent"/>
    <property type="evidence" value="ECO:0007669"/>
    <property type="project" value="TreeGrafter"/>
</dbReference>
<reference evidence="6 7" key="1">
    <citation type="journal article" date="2008" name="Proc. Natl. Acad. Sci. U.S.A.">
        <title>Niche adaptation and genome expansion in the chlorophyll d-producing cyanobacterium Acaryochloris marina.</title>
        <authorList>
            <person name="Swingley W.D."/>
            <person name="Chen M."/>
            <person name="Cheung P.C."/>
            <person name="Conrad A.L."/>
            <person name="Dejesa L.C."/>
            <person name="Hao J."/>
            <person name="Honchak B.M."/>
            <person name="Karbach L.E."/>
            <person name="Kurdoglu A."/>
            <person name="Lahiri S."/>
            <person name="Mastrian S.D."/>
            <person name="Miyashita H."/>
            <person name="Page L."/>
            <person name="Ramakrishna P."/>
            <person name="Satoh S."/>
            <person name="Sattley W.M."/>
            <person name="Shimada Y."/>
            <person name="Taylor H.L."/>
            <person name="Tomo T."/>
            <person name="Tsuchiya T."/>
            <person name="Wang Z.T."/>
            <person name="Raymond J."/>
            <person name="Mimuro M."/>
            <person name="Blankenship R.E."/>
            <person name="Touchman J.W."/>
        </authorList>
    </citation>
    <scope>NUCLEOTIDE SEQUENCE [LARGE SCALE GENOMIC DNA]</scope>
    <source>
        <strain evidence="7">MBIC 11017</strain>
    </source>
</reference>
<keyword evidence="7" id="KW-1185">Reference proteome</keyword>
<dbReference type="GO" id="GO:0070403">
    <property type="term" value="F:NAD+ binding"/>
    <property type="evidence" value="ECO:0007669"/>
    <property type="project" value="InterPro"/>
</dbReference>
<keyword evidence="4" id="KW-0862">Zinc</keyword>
<feature type="binding site" evidence="4">
    <location>
        <position position="130"/>
    </location>
    <ligand>
        <name>Zn(2+)</name>
        <dbReference type="ChEBI" id="CHEBI:29105"/>
    </ligand>
</feature>
<evidence type="ECO:0000256" key="4">
    <source>
        <dbReference type="PROSITE-ProRule" id="PRU00236"/>
    </source>
</evidence>
<dbReference type="SUPFAM" id="SSF52467">
    <property type="entry name" value="DHS-like NAD/FAD-binding domain"/>
    <property type="match status" value="1"/>
</dbReference>
<organism evidence="6 7">
    <name type="scientific">Acaryochloris marina (strain MBIC 11017)</name>
    <dbReference type="NCBI Taxonomy" id="329726"/>
    <lineage>
        <taxon>Bacteria</taxon>
        <taxon>Bacillati</taxon>
        <taxon>Cyanobacteriota</taxon>
        <taxon>Cyanophyceae</taxon>
        <taxon>Acaryochloridales</taxon>
        <taxon>Acaryochloridaceae</taxon>
        <taxon>Acaryochloris</taxon>
    </lineage>
</organism>
<dbReference type="Gene3D" id="3.40.50.1220">
    <property type="entry name" value="TPP-binding domain"/>
    <property type="match status" value="1"/>
</dbReference>
<keyword evidence="3" id="KW-0520">NAD</keyword>
<evidence type="ECO:0000256" key="2">
    <source>
        <dbReference type="ARBA" id="ARBA00022679"/>
    </source>
</evidence>
<keyword evidence="4" id="KW-0479">Metal-binding</keyword>
<feature type="binding site" evidence="4">
    <location>
        <position position="125"/>
    </location>
    <ligand>
        <name>Zn(2+)</name>
        <dbReference type="ChEBI" id="CHEBI:29105"/>
    </ligand>
</feature>
<dbReference type="Gene3D" id="3.30.1600.10">
    <property type="entry name" value="SIR2/SIRT2 'Small Domain"/>
    <property type="match status" value="1"/>
</dbReference>
<dbReference type="InterPro" id="IPR026591">
    <property type="entry name" value="Sirtuin_cat_small_dom_sf"/>
</dbReference>